<keyword evidence="5" id="KW-1185">Reference proteome</keyword>
<evidence type="ECO:0000313" key="5">
    <source>
        <dbReference type="Proteomes" id="UP000002484"/>
    </source>
</evidence>
<dbReference type="AlphaFoldDB" id="E3J816"/>
<dbReference type="GO" id="GO:0004806">
    <property type="term" value="F:triacylglycerol lipase activity"/>
    <property type="evidence" value="ECO:0007669"/>
    <property type="project" value="TreeGrafter"/>
</dbReference>
<comment type="similarity">
    <text evidence="1">Belongs to the 'GDXG' lipolytic enzyme family.</text>
</comment>
<gene>
    <name evidence="4" type="ordered locus">FraEuI1c_4063</name>
</gene>
<dbReference type="Pfam" id="PF07859">
    <property type="entry name" value="Abhydrolase_3"/>
    <property type="match status" value="1"/>
</dbReference>
<dbReference type="PANTHER" id="PTHR48081:SF30">
    <property type="entry name" value="ACETYL-HYDROLASE LIPR-RELATED"/>
    <property type="match status" value="1"/>
</dbReference>
<reference evidence="4 5" key="1">
    <citation type="submission" date="2010-10" db="EMBL/GenBank/DDBJ databases">
        <title>Complete sequence of Frankia sp. EuI1c.</title>
        <authorList>
            <consortium name="US DOE Joint Genome Institute"/>
            <person name="Lucas S."/>
            <person name="Copeland A."/>
            <person name="Lapidus A."/>
            <person name="Cheng J.-F."/>
            <person name="Bruce D."/>
            <person name="Goodwin L."/>
            <person name="Pitluck S."/>
            <person name="Chertkov O."/>
            <person name="Detter J.C."/>
            <person name="Han C."/>
            <person name="Tapia R."/>
            <person name="Land M."/>
            <person name="Hauser L."/>
            <person name="Jeffries C."/>
            <person name="Kyrpides N."/>
            <person name="Ivanova N."/>
            <person name="Mikhailova N."/>
            <person name="Beauchemin N."/>
            <person name="Sen A."/>
            <person name="Sur S.A."/>
            <person name="Gtari M."/>
            <person name="Wall L."/>
            <person name="Tisa L."/>
            <person name="Woyke T."/>
        </authorList>
    </citation>
    <scope>NUCLEOTIDE SEQUENCE [LARGE SCALE GENOMIC DNA]</scope>
    <source>
        <strain evidence="5">DSM 45817 / CECT 9037 / EuI1c</strain>
    </source>
</reference>
<feature type="domain" description="Alpha/beta hydrolase fold-3" evidence="3">
    <location>
        <begin position="104"/>
        <end position="303"/>
    </location>
</feature>
<dbReference type="Gene3D" id="3.40.50.1820">
    <property type="entry name" value="alpha/beta hydrolase"/>
    <property type="match status" value="1"/>
</dbReference>
<dbReference type="SUPFAM" id="SSF53474">
    <property type="entry name" value="alpha/beta-Hydrolases"/>
    <property type="match status" value="1"/>
</dbReference>
<dbReference type="Proteomes" id="UP000002484">
    <property type="component" value="Chromosome"/>
</dbReference>
<accession>E3J816</accession>
<dbReference type="PANTHER" id="PTHR48081">
    <property type="entry name" value="AB HYDROLASE SUPERFAMILY PROTEIN C4A8.06C"/>
    <property type="match status" value="1"/>
</dbReference>
<keyword evidence="2" id="KW-0378">Hydrolase</keyword>
<protein>
    <submittedName>
        <fullName evidence="4">Esterase/lipase/thioesterase</fullName>
    </submittedName>
</protein>
<dbReference type="InterPro" id="IPR029058">
    <property type="entry name" value="AB_hydrolase_fold"/>
</dbReference>
<proteinExistence type="inferred from homology"/>
<dbReference type="OrthoDB" id="128186at2"/>
<dbReference type="InterPro" id="IPR050300">
    <property type="entry name" value="GDXG_lipolytic_enzyme"/>
</dbReference>
<sequence length="338" mass="35907">MTPSTTGPALHVPARDIPVPTSVSPEAQAVLALGLVGPPPVWPALDDPDGWRTYVAEQEKQALGLFDFTKPADGAQVEDLDVDGVRVYAVTPDGVAADDERVYLEIHGSGFIAGGGAMCRSMAVDTAKQVRATVWSVDYRMPPGHPYPAALDDCLAVYRTLLADRRPGQVIIGGPSAGGNLAAALILRARDEGLPLPAAAVLATPAVDLTGAGDSWRTNLGIDNTLTGSFEPPFALYAGGHDLRDPYLSPLFGDLSKGFPPTILLTGTRDLLLSDTVRMHRALRAAGIPADLHVFEAAGHAMFFGTAPEERERTREIRAFCDRHWSRSSPVDAAEPEC</sequence>
<dbReference type="HOGENOM" id="CLU_012494_13_1_11"/>
<dbReference type="STRING" id="298654.FraEuI1c_4063"/>
<dbReference type="InterPro" id="IPR013094">
    <property type="entry name" value="AB_hydrolase_3"/>
</dbReference>
<evidence type="ECO:0000259" key="3">
    <source>
        <dbReference type="Pfam" id="PF07859"/>
    </source>
</evidence>
<organism evidence="4 5">
    <name type="scientific">Pseudofrankia inefficax (strain DSM 45817 / CECT 9037 / DDB 130130 / EuI1c)</name>
    <name type="common">Frankia inefficax</name>
    <dbReference type="NCBI Taxonomy" id="298654"/>
    <lineage>
        <taxon>Bacteria</taxon>
        <taxon>Bacillati</taxon>
        <taxon>Actinomycetota</taxon>
        <taxon>Actinomycetes</taxon>
        <taxon>Frankiales</taxon>
        <taxon>Frankiaceae</taxon>
        <taxon>Pseudofrankia</taxon>
    </lineage>
</organism>
<dbReference type="RefSeq" id="WP_013425182.1">
    <property type="nucleotide sequence ID" value="NC_014666.1"/>
</dbReference>
<name>E3J816_PSEI1</name>
<dbReference type="KEGG" id="fri:FraEuI1c_4063"/>
<evidence type="ECO:0000256" key="1">
    <source>
        <dbReference type="ARBA" id="ARBA00010515"/>
    </source>
</evidence>
<dbReference type="eggNOG" id="COG0657">
    <property type="taxonomic scope" value="Bacteria"/>
</dbReference>
<dbReference type="EMBL" id="CP002299">
    <property type="protein sequence ID" value="ADP82064.1"/>
    <property type="molecule type" value="Genomic_DNA"/>
</dbReference>
<dbReference type="ESTHER" id="frasu-e3j816">
    <property type="family name" value="GTSAGmotif"/>
</dbReference>
<evidence type="ECO:0000256" key="2">
    <source>
        <dbReference type="ARBA" id="ARBA00022801"/>
    </source>
</evidence>
<dbReference type="InParanoid" id="E3J816"/>
<evidence type="ECO:0000313" key="4">
    <source>
        <dbReference type="EMBL" id="ADP82064.1"/>
    </source>
</evidence>